<dbReference type="Proteomes" id="UP000311605">
    <property type="component" value="Unassembled WGS sequence"/>
</dbReference>
<accession>A0A5C4XUY3</accession>
<feature type="domain" description="Glycosyl transferase family 28 C-terminal" evidence="1">
    <location>
        <begin position="217"/>
        <end position="355"/>
    </location>
</feature>
<dbReference type="AlphaFoldDB" id="A0A5C4XUY3"/>
<sequence>MSSPRALFYVQHLLGIGHIARASLVASALAEDGFDVTMVTGGLPVPGFPGPGIRHVRLMPEVTSREGFSGLQDINGTVLDADGERQRMEQLLTVLGETRPDIVITEAFPFGRRQMRFELLPFLDAIKAMRPKPLLFASIRDILQVNKKLGRDEETVALVREHFHRVLVHGDRSLTRIEDTFPLAGEIEDKILYTGLVAPDAPVPSPEKYRVVVSAGGGAVGQKLLNAAVDARKLLGTPGRWCVITGPNLDAASFDALASQGGADMDVFRFRSDFRQLLGSADLSISQAGYNTVCDVLRAGCASLLVPFAAGGETEQTARAVKLQELGLAQYIEEAAITPEAVAAGIETALAQRGRAHPDLNMDGAHETARLLREELSHAG</sequence>
<dbReference type="GO" id="GO:0016758">
    <property type="term" value="F:hexosyltransferase activity"/>
    <property type="evidence" value="ECO:0007669"/>
    <property type="project" value="InterPro"/>
</dbReference>
<evidence type="ECO:0000313" key="3">
    <source>
        <dbReference type="Proteomes" id="UP000311605"/>
    </source>
</evidence>
<keyword evidence="2" id="KW-0808">Transferase</keyword>
<organism evidence="2 3">
    <name type="scientific">Aliirhizobium smilacinae</name>
    <dbReference type="NCBI Taxonomy" id="1395944"/>
    <lineage>
        <taxon>Bacteria</taxon>
        <taxon>Pseudomonadati</taxon>
        <taxon>Pseudomonadota</taxon>
        <taxon>Alphaproteobacteria</taxon>
        <taxon>Hyphomicrobiales</taxon>
        <taxon>Rhizobiaceae</taxon>
        <taxon>Aliirhizobium</taxon>
    </lineage>
</organism>
<proteinExistence type="predicted"/>
<keyword evidence="3" id="KW-1185">Reference proteome</keyword>
<reference evidence="2 3" key="1">
    <citation type="submission" date="2019-06" db="EMBL/GenBank/DDBJ databases">
        <title>The draft genome of Rhizobium smilacinae PTYR-5.</title>
        <authorList>
            <person name="Liu L."/>
            <person name="Li L."/>
            <person name="Zhang X."/>
        </authorList>
    </citation>
    <scope>NUCLEOTIDE SEQUENCE [LARGE SCALE GENOMIC DNA]</scope>
    <source>
        <strain evidence="2 3">PTYR-5</strain>
    </source>
</reference>
<dbReference type="Pfam" id="PF04101">
    <property type="entry name" value="Glyco_tran_28_C"/>
    <property type="match status" value="1"/>
</dbReference>
<evidence type="ECO:0000313" key="2">
    <source>
        <dbReference type="EMBL" id="TNM66504.1"/>
    </source>
</evidence>
<dbReference type="PANTHER" id="PTHR21015:SF28">
    <property type="entry name" value="SLL1722 PROTEIN"/>
    <property type="match status" value="1"/>
</dbReference>
<dbReference type="InterPro" id="IPR007235">
    <property type="entry name" value="Glyco_trans_28_C"/>
</dbReference>
<dbReference type="PANTHER" id="PTHR21015">
    <property type="entry name" value="UDP-N-ACETYLGLUCOSAMINE--N-ACETYLMURAMYL-(PENTAPEPTIDE) PYROPHOSPHORYL-UNDECAPRENOL N-ACETYLGLUCOSAMINE TRANSFERASE 1"/>
    <property type="match status" value="1"/>
</dbReference>
<protein>
    <submittedName>
        <fullName evidence="2">Glycosyl transferase</fullName>
    </submittedName>
</protein>
<evidence type="ECO:0000259" key="1">
    <source>
        <dbReference type="Pfam" id="PF04101"/>
    </source>
</evidence>
<dbReference type="SUPFAM" id="SSF53756">
    <property type="entry name" value="UDP-Glycosyltransferase/glycogen phosphorylase"/>
    <property type="match status" value="1"/>
</dbReference>
<comment type="caution">
    <text evidence="2">The sequence shown here is derived from an EMBL/GenBank/DDBJ whole genome shotgun (WGS) entry which is preliminary data.</text>
</comment>
<name>A0A5C4XUY3_9HYPH</name>
<dbReference type="Gene3D" id="3.40.50.2000">
    <property type="entry name" value="Glycogen Phosphorylase B"/>
    <property type="match status" value="1"/>
</dbReference>
<dbReference type="OrthoDB" id="503443at2"/>
<dbReference type="RefSeq" id="WP_139675897.1">
    <property type="nucleotide sequence ID" value="NZ_VDMN01000001.1"/>
</dbReference>
<gene>
    <name evidence="2" type="ORF">FHP24_09995</name>
</gene>
<dbReference type="EMBL" id="VDMN01000001">
    <property type="protein sequence ID" value="TNM66504.1"/>
    <property type="molecule type" value="Genomic_DNA"/>
</dbReference>